<comment type="caution">
    <text evidence="9">The sequence shown here is derived from an EMBL/GenBank/DDBJ whole genome shotgun (WGS) entry which is preliminary data.</text>
</comment>
<dbReference type="SUPFAM" id="SSF88659">
    <property type="entry name" value="Sigma3 and sigma4 domains of RNA polymerase sigma factors"/>
    <property type="match status" value="1"/>
</dbReference>
<evidence type="ECO:0000256" key="2">
    <source>
        <dbReference type="ARBA" id="ARBA00023015"/>
    </source>
</evidence>
<keyword evidence="10" id="KW-1185">Reference proteome</keyword>
<dbReference type="Pfam" id="PF04542">
    <property type="entry name" value="Sigma70_r2"/>
    <property type="match status" value="1"/>
</dbReference>
<keyword evidence="2 6" id="KW-0805">Transcription regulation</keyword>
<sequence length="179" mass="20278">MRLWRSGDEAVAESLRGEAGVRAAYDRYGGELFGFAFNALADRQLAEDVVQETFVRAWQAGRRFDPARASLRSWLYGIARNLVIDARRRRTARPVPTEAQPEQRADDPFDRLLLRIQLDEAMRQLSDDHRAVLEAVHVEGRTCADYAAERGISASTARSRLYYGIRALRLALEENGGLR</sequence>
<dbReference type="Proteomes" id="UP001597483">
    <property type="component" value="Unassembled WGS sequence"/>
</dbReference>
<dbReference type="Gene3D" id="1.10.1740.10">
    <property type="match status" value="1"/>
</dbReference>
<dbReference type="Pfam" id="PF04545">
    <property type="entry name" value="Sigma70_r4"/>
    <property type="match status" value="1"/>
</dbReference>
<dbReference type="InterPro" id="IPR036388">
    <property type="entry name" value="WH-like_DNA-bd_sf"/>
</dbReference>
<keyword evidence="5 6" id="KW-0804">Transcription</keyword>
<dbReference type="Gene3D" id="1.10.10.10">
    <property type="entry name" value="Winged helix-like DNA-binding domain superfamily/Winged helix DNA-binding domain"/>
    <property type="match status" value="1"/>
</dbReference>
<accession>A0ABW5HGG8</accession>
<dbReference type="InterPro" id="IPR039425">
    <property type="entry name" value="RNA_pol_sigma-70-like"/>
</dbReference>
<dbReference type="RefSeq" id="WP_378309837.1">
    <property type="nucleotide sequence ID" value="NZ_JBHUKS010000026.1"/>
</dbReference>
<dbReference type="PANTHER" id="PTHR43133">
    <property type="entry name" value="RNA POLYMERASE ECF-TYPE SIGMA FACTO"/>
    <property type="match status" value="1"/>
</dbReference>
<dbReference type="InterPro" id="IPR013325">
    <property type="entry name" value="RNA_pol_sigma_r2"/>
</dbReference>
<evidence type="ECO:0000256" key="3">
    <source>
        <dbReference type="ARBA" id="ARBA00023082"/>
    </source>
</evidence>
<dbReference type="InterPro" id="IPR000838">
    <property type="entry name" value="RNA_pol_sigma70_ECF_CS"/>
</dbReference>
<organism evidence="9 10">
    <name type="scientific">Amycolatopsis silviterrae</name>
    <dbReference type="NCBI Taxonomy" id="1656914"/>
    <lineage>
        <taxon>Bacteria</taxon>
        <taxon>Bacillati</taxon>
        <taxon>Actinomycetota</taxon>
        <taxon>Actinomycetes</taxon>
        <taxon>Pseudonocardiales</taxon>
        <taxon>Pseudonocardiaceae</taxon>
        <taxon>Amycolatopsis</taxon>
    </lineage>
</organism>
<evidence type="ECO:0000256" key="6">
    <source>
        <dbReference type="RuleBase" id="RU000716"/>
    </source>
</evidence>
<proteinExistence type="inferred from homology"/>
<evidence type="ECO:0000256" key="1">
    <source>
        <dbReference type="ARBA" id="ARBA00010641"/>
    </source>
</evidence>
<evidence type="ECO:0000256" key="4">
    <source>
        <dbReference type="ARBA" id="ARBA00023125"/>
    </source>
</evidence>
<evidence type="ECO:0000256" key="5">
    <source>
        <dbReference type="ARBA" id="ARBA00023163"/>
    </source>
</evidence>
<keyword evidence="4 6" id="KW-0238">DNA-binding</keyword>
<keyword evidence="3 6" id="KW-0731">Sigma factor</keyword>
<dbReference type="PROSITE" id="PS01063">
    <property type="entry name" value="SIGMA70_ECF"/>
    <property type="match status" value="1"/>
</dbReference>
<dbReference type="InterPro" id="IPR014284">
    <property type="entry name" value="RNA_pol_sigma-70_dom"/>
</dbReference>
<dbReference type="InterPro" id="IPR007627">
    <property type="entry name" value="RNA_pol_sigma70_r2"/>
</dbReference>
<dbReference type="EMBL" id="JBHUKS010000026">
    <property type="protein sequence ID" value="MFD2472285.1"/>
    <property type="molecule type" value="Genomic_DNA"/>
</dbReference>
<evidence type="ECO:0000259" key="7">
    <source>
        <dbReference type="Pfam" id="PF04542"/>
    </source>
</evidence>
<dbReference type="NCBIfam" id="TIGR02937">
    <property type="entry name" value="sigma70-ECF"/>
    <property type="match status" value="1"/>
</dbReference>
<gene>
    <name evidence="9" type="ORF">ACFSVL_33160</name>
</gene>
<evidence type="ECO:0000259" key="8">
    <source>
        <dbReference type="Pfam" id="PF04545"/>
    </source>
</evidence>
<feature type="domain" description="RNA polymerase sigma-70 region 2" evidence="7">
    <location>
        <begin position="25"/>
        <end position="91"/>
    </location>
</feature>
<reference evidence="10" key="1">
    <citation type="journal article" date="2019" name="Int. J. Syst. Evol. Microbiol.">
        <title>The Global Catalogue of Microorganisms (GCM) 10K type strain sequencing project: providing services to taxonomists for standard genome sequencing and annotation.</title>
        <authorList>
            <consortium name="The Broad Institute Genomics Platform"/>
            <consortium name="The Broad Institute Genome Sequencing Center for Infectious Disease"/>
            <person name="Wu L."/>
            <person name="Ma J."/>
        </authorList>
    </citation>
    <scope>NUCLEOTIDE SEQUENCE [LARGE SCALE GENOMIC DNA]</scope>
    <source>
        <strain evidence="10">CGMCC 4.7641</strain>
    </source>
</reference>
<dbReference type="InterPro" id="IPR007630">
    <property type="entry name" value="RNA_pol_sigma70_r4"/>
</dbReference>
<comment type="similarity">
    <text evidence="1 6">Belongs to the sigma-70 factor family. ECF subfamily.</text>
</comment>
<name>A0ABW5HGG8_9PSEU</name>
<feature type="domain" description="RNA polymerase sigma-70 region 4" evidence="8">
    <location>
        <begin position="121"/>
        <end position="169"/>
    </location>
</feature>
<dbReference type="SUPFAM" id="SSF88946">
    <property type="entry name" value="Sigma2 domain of RNA polymerase sigma factors"/>
    <property type="match status" value="1"/>
</dbReference>
<dbReference type="PANTHER" id="PTHR43133:SF52">
    <property type="entry name" value="ECF RNA POLYMERASE SIGMA FACTOR SIGL"/>
    <property type="match status" value="1"/>
</dbReference>
<evidence type="ECO:0000313" key="10">
    <source>
        <dbReference type="Proteomes" id="UP001597483"/>
    </source>
</evidence>
<evidence type="ECO:0000313" key="9">
    <source>
        <dbReference type="EMBL" id="MFD2472285.1"/>
    </source>
</evidence>
<protein>
    <recommendedName>
        <fullName evidence="6">RNA polymerase sigma factor</fullName>
    </recommendedName>
</protein>
<dbReference type="CDD" id="cd06171">
    <property type="entry name" value="Sigma70_r4"/>
    <property type="match status" value="1"/>
</dbReference>
<dbReference type="InterPro" id="IPR013324">
    <property type="entry name" value="RNA_pol_sigma_r3/r4-like"/>
</dbReference>